<evidence type="ECO:0000256" key="5">
    <source>
        <dbReference type="ARBA" id="ARBA00023242"/>
    </source>
</evidence>
<feature type="region of interest" description="Disordered" evidence="6">
    <location>
        <begin position="116"/>
        <end position="135"/>
    </location>
</feature>
<evidence type="ECO:0000313" key="9">
    <source>
        <dbReference type="Proteomes" id="UP000289738"/>
    </source>
</evidence>
<feature type="domain" description="AP2/ERF" evidence="7">
    <location>
        <begin position="377"/>
        <end position="406"/>
    </location>
</feature>
<dbReference type="PANTHER" id="PTHR32467:SF101">
    <property type="entry name" value="AP2-LIKE ETHYLENE-RESPONSIVE TRANSCRIPTION FACTOR AIL6"/>
    <property type="match status" value="1"/>
</dbReference>
<keyword evidence="5" id="KW-0539">Nucleus</keyword>
<dbReference type="PANTHER" id="PTHR32467">
    <property type="entry name" value="AP2-LIKE ETHYLENE-RESPONSIVE TRANSCRIPTION FACTOR"/>
    <property type="match status" value="1"/>
</dbReference>
<evidence type="ECO:0000256" key="1">
    <source>
        <dbReference type="ARBA" id="ARBA00004123"/>
    </source>
</evidence>
<dbReference type="GO" id="GO:0005634">
    <property type="term" value="C:nucleus"/>
    <property type="evidence" value="ECO:0007669"/>
    <property type="project" value="UniProtKB-SubCell"/>
</dbReference>
<evidence type="ECO:0000256" key="4">
    <source>
        <dbReference type="ARBA" id="ARBA00023163"/>
    </source>
</evidence>
<evidence type="ECO:0000259" key="7">
    <source>
        <dbReference type="PROSITE" id="PS51032"/>
    </source>
</evidence>
<evidence type="ECO:0000256" key="6">
    <source>
        <dbReference type="SAM" id="MobiDB-lite"/>
    </source>
</evidence>
<dbReference type="AlphaFoldDB" id="A0A445AUM2"/>
<dbReference type="SUPFAM" id="SSF54171">
    <property type="entry name" value="DNA-binding domain"/>
    <property type="match status" value="2"/>
</dbReference>
<protein>
    <recommendedName>
        <fullName evidence="7">AP2/ERF domain-containing protein</fullName>
    </recommendedName>
</protein>
<evidence type="ECO:0000256" key="2">
    <source>
        <dbReference type="ARBA" id="ARBA00023015"/>
    </source>
</evidence>
<dbReference type="InterPro" id="IPR016177">
    <property type="entry name" value="DNA-bd_dom_sf"/>
</dbReference>
<dbReference type="InterPro" id="IPR001471">
    <property type="entry name" value="AP2/ERF_dom"/>
</dbReference>
<keyword evidence="9" id="KW-1185">Reference proteome</keyword>
<accession>A0A445AUM2</accession>
<comment type="subcellular location">
    <subcellularLocation>
        <location evidence="1">Nucleus</location>
    </subcellularLocation>
</comment>
<organism evidence="8 9">
    <name type="scientific">Arachis hypogaea</name>
    <name type="common">Peanut</name>
    <dbReference type="NCBI Taxonomy" id="3818"/>
    <lineage>
        <taxon>Eukaryota</taxon>
        <taxon>Viridiplantae</taxon>
        <taxon>Streptophyta</taxon>
        <taxon>Embryophyta</taxon>
        <taxon>Tracheophyta</taxon>
        <taxon>Spermatophyta</taxon>
        <taxon>Magnoliopsida</taxon>
        <taxon>eudicotyledons</taxon>
        <taxon>Gunneridae</taxon>
        <taxon>Pentapetalae</taxon>
        <taxon>rosids</taxon>
        <taxon>fabids</taxon>
        <taxon>Fabales</taxon>
        <taxon>Fabaceae</taxon>
        <taxon>Papilionoideae</taxon>
        <taxon>50 kb inversion clade</taxon>
        <taxon>dalbergioids sensu lato</taxon>
        <taxon>Dalbergieae</taxon>
        <taxon>Pterocarpus clade</taxon>
        <taxon>Arachis</taxon>
    </lineage>
</organism>
<evidence type="ECO:0000313" key="8">
    <source>
        <dbReference type="EMBL" id="RYR30111.1"/>
    </source>
</evidence>
<name>A0A445AUM2_ARAHY</name>
<feature type="compositionally biased region" description="Low complexity" evidence="6">
    <location>
        <begin position="123"/>
        <end position="135"/>
    </location>
</feature>
<dbReference type="Proteomes" id="UP000289738">
    <property type="component" value="Chromosome B01"/>
</dbReference>
<gene>
    <name evidence="8" type="ORF">Ahy_B01g054947</name>
</gene>
<keyword evidence="4" id="KW-0804">Transcription</keyword>
<dbReference type="PROSITE" id="PS51032">
    <property type="entry name" value="AP2_ERF"/>
    <property type="match status" value="2"/>
</dbReference>
<comment type="caution">
    <text evidence="8">The sequence shown here is derived from an EMBL/GenBank/DDBJ whole genome shotgun (WGS) entry which is preliminary data.</text>
</comment>
<dbReference type="EMBL" id="SDMP01000011">
    <property type="protein sequence ID" value="RYR30111.1"/>
    <property type="molecule type" value="Genomic_DNA"/>
</dbReference>
<dbReference type="InterPro" id="IPR036955">
    <property type="entry name" value="AP2/ERF_dom_sf"/>
</dbReference>
<dbReference type="GO" id="GO:0003677">
    <property type="term" value="F:DNA binding"/>
    <property type="evidence" value="ECO:0007669"/>
    <property type="project" value="UniProtKB-KW"/>
</dbReference>
<keyword evidence="3" id="KW-0238">DNA-binding</keyword>
<keyword evidence="2" id="KW-0805">Transcription regulation</keyword>
<dbReference type="STRING" id="3818.A0A445AUM2"/>
<dbReference type="SMART" id="SM00380">
    <property type="entry name" value="AP2"/>
    <property type="match status" value="2"/>
</dbReference>
<dbReference type="GO" id="GO:0003700">
    <property type="term" value="F:DNA-binding transcription factor activity"/>
    <property type="evidence" value="ECO:0007669"/>
    <property type="project" value="InterPro"/>
</dbReference>
<evidence type="ECO:0000256" key="3">
    <source>
        <dbReference type="ARBA" id="ARBA00023125"/>
    </source>
</evidence>
<sequence length="600" mass="67453">MSRLVNDKRLKPPACAAIDSYIFGIEIPTCRRLSMCAMSTSEILLCAGNKTLHPAVLFIYTSSFLRIVELHLQKISAVTVTTSAAFIPFSTLCCPPPTSTSSSSIPITSFNQNSLPHTSSKAASPTLSLTPSNTASSANAPSIQDLRTSFIANHFVCPAHHLISMGQTKQLTLHNKVTPNQNQNKTLTARTKLHLNRCSLRRHYFRVPPWFNTRRVAVSLSEVVAPPSPSPSLVAPPFPSLNPPPCHPSAPTVSHVQRSQRCGFTKWNLGAFYKRLEGFKEFEAGAGLEDEWLLLWSILIYNLERCHVAVHRGIEASICSPFMSGGLEDLGLRFLLCPLDFFYSYVEFLIHLHMQIQIYGSLFLKLINKLLSWLSSGEYDKEEKAARAYDLAALKYWGPTATANFPVSNYPKGLEEMKHVTKQEFIASLRRKSSGFSRGASIYRGVTRHHQQGRWQARIGRVAGNKDLYLGTFGKYFTFIFHCVPVLTKMIIQIAEFHILYADLMLSLNPFLKDNINNNIKKKKKKWAIVKKKRKDFHRVDLTRLLPFMPEKLEEEKSSEKWITSFRLTGLAKGGVMNVSFGYLVVGDNRNVKEGNNNGL</sequence>
<reference evidence="8 9" key="1">
    <citation type="submission" date="2019-01" db="EMBL/GenBank/DDBJ databases">
        <title>Sequencing of cultivated peanut Arachis hypogaea provides insights into genome evolution and oil improvement.</title>
        <authorList>
            <person name="Chen X."/>
        </authorList>
    </citation>
    <scope>NUCLEOTIDE SEQUENCE [LARGE SCALE GENOMIC DNA]</scope>
    <source>
        <strain evidence="9">cv. Fuhuasheng</strain>
        <tissue evidence="8">Leaves</tissue>
    </source>
</reference>
<dbReference type="Gene3D" id="3.30.730.10">
    <property type="entry name" value="AP2/ERF domain"/>
    <property type="match status" value="2"/>
</dbReference>
<proteinExistence type="predicted"/>
<feature type="domain" description="AP2/ERF" evidence="7">
    <location>
        <begin position="442"/>
        <end position="473"/>
    </location>
</feature>